<organism evidence="1">
    <name type="scientific">Arundo donax</name>
    <name type="common">Giant reed</name>
    <name type="synonym">Donax arundinaceus</name>
    <dbReference type="NCBI Taxonomy" id="35708"/>
    <lineage>
        <taxon>Eukaryota</taxon>
        <taxon>Viridiplantae</taxon>
        <taxon>Streptophyta</taxon>
        <taxon>Embryophyta</taxon>
        <taxon>Tracheophyta</taxon>
        <taxon>Spermatophyta</taxon>
        <taxon>Magnoliopsida</taxon>
        <taxon>Liliopsida</taxon>
        <taxon>Poales</taxon>
        <taxon>Poaceae</taxon>
        <taxon>PACMAD clade</taxon>
        <taxon>Arundinoideae</taxon>
        <taxon>Arundineae</taxon>
        <taxon>Arundo</taxon>
    </lineage>
</organism>
<proteinExistence type="predicted"/>
<dbReference type="AlphaFoldDB" id="A0A0A9CHL5"/>
<protein>
    <submittedName>
        <fullName evidence="1">Uncharacterized protein</fullName>
    </submittedName>
</protein>
<reference evidence="1" key="1">
    <citation type="submission" date="2014-09" db="EMBL/GenBank/DDBJ databases">
        <authorList>
            <person name="Magalhaes I.L.F."/>
            <person name="Oliveira U."/>
            <person name="Santos F.R."/>
            <person name="Vidigal T.H.D.A."/>
            <person name="Brescovit A.D."/>
            <person name="Santos A.J."/>
        </authorList>
    </citation>
    <scope>NUCLEOTIDE SEQUENCE</scope>
    <source>
        <tissue evidence="1">Shoot tissue taken approximately 20 cm above the soil surface</tissue>
    </source>
</reference>
<sequence>MMAFAAKLCMLGVDVGPATTSLAFLRMVSCDKLQW</sequence>
<accession>A0A0A9CHL5</accession>
<name>A0A0A9CHL5_ARUDO</name>
<evidence type="ECO:0000313" key="1">
    <source>
        <dbReference type="EMBL" id="JAD73953.1"/>
    </source>
</evidence>
<dbReference type="EMBL" id="GBRH01223942">
    <property type="protein sequence ID" value="JAD73953.1"/>
    <property type="molecule type" value="Transcribed_RNA"/>
</dbReference>
<reference evidence="1" key="2">
    <citation type="journal article" date="2015" name="Data Brief">
        <title>Shoot transcriptome of the giant reed, Arundo donax.</title>
        <authorList>
            <person name="Barrero R.A."/>
            <person name="Guerrero F.D."/>
            <person name="Moolhuijzen P."/>
            <person name="Goolsby J.A."/>
            <person name="Tidwell J."/>
            <person name="Bellgard S.E."/>
            <person name="Bellgard M.I."/>
        </authorList>
    </citation>
    <scope>NUCLEOTIDE SEQUENCE</scope>
    <source>
        <tissue evidence="1">Shoot tissue taken approximately 20 cm above the soil surface</tissue>
    </source>
</reference>